<reference evidence="1" key="2">
    <citation type="journal article" date="2022" name="Nat. Biotechnol.">
        <title>Carbon-negative production of acetone and isopropanol by gas fermentation at industrial pilot scale.</title>
        <authorList>
            <person name="Liew F.E."/>
            <person name="Nogle R."/>
            <person name="Abdalla T."/>
            <person name="Rasor B.J."/>
            <person name="Canter C."/>
            <person name="Jensen R.O."/>
            <person name="Wang L."/>
            <person name="Strutz J."/>
            <person name="Chirania P."/>
            <person name="De Tissera S."/>
            <person name="Mueller A.P."/>
            <person name="Ruan Z."/>
            <person name="Gao A."/>
            <person name="Tran L."/>
            <person name="Engle N.L."/>
            <person name="Bromley J.C."/>
            <person name="Daniell J."/>
            <person name="Conrado R."/>
            <person name="Tschaplinski T.J."/>
            <person name="Giannone R.J."/>
            <person name="Hettich R.L."/>
            <person name="Karim A.S."/>
            <person name="Simpson S.D."/>
            <person name="Brown S.D."/>
            <person name="Leang C."/>
            <person name="Jewett M.C."/>
            <person name="Kopke M."/>
        </authorList>
    </citation>
    <scope>NUCLEOTIDE SEQUENCE</scope>
    <source>
        <strain evidence="1">DJ080</strain>
    </source>
</reference>
<dbReference type="AlphaFoldDB" id="A0AAX0AXA9"/>
<protein>
    <submittedName>
        <fullName evidence="1">Rubrerythrin</fullName>
    </submittedName>
</protein>
<dbReference type="InterPro" id="IPR012347">
    <property type="entry name" value="Ferritin-like"/>
</dbReference>
<organism evidence="1 2">
    <name type="scientific">Clostridium beijerinckii</name>
    <name type="common">Clostridium MP</name>
    <dbReference type="NCBI Taxonomy" id="1520"/>
    <lineage>
        <taxon>Bacteria</taxon>
        <taxon>Bacillati</taxon>
        <taxon>Bacillota</taxon>
        <taxon>Clostridia</taxon>
        <taxon>Eubacteriales</taxon>
        <taxon>Clostridiaceae</taxon>
        <taxon>Clostridium</taxon>
    </lineage>
</organism>
<sequence>MEYNDNIEATNRKFLEAIGDLNEAFQDERSDLVYYQYLAGMAPTAKERDIIYSIMQEERVNATLFRRMYEELSGIDVSYDTKEKLIMPKSYIEGISEAINRETREVERYKAIREGFPVGSSYIYTLSNIIENELSHIRQFNSILSSNNNVNSDIINSYNTIANASINTPINNSSKIEELVKQHTANFTLDDWARFIRPLVSRVLSEDGDRNTVQFFRKLILSGILIGLGNRPLAAIELVERWQQNEASNLQRMSKMITCNADDILF</sequence>
<dbReference type="RefSeq" id="WP_077844239.1">
    <property type="nucleotide sequence ID" value="NZ_CP107022.1"/>
</dbReference>
<dbReference type="EMBL" id="JABSWW010000001">
    <property type="protein sequence ID" value="NRT87108.1"/>
    <property type="molecule type" value="Genomic_DNA"/>
</dbReference>
<gene>
    <name evidence="1" type="ORF">B0H41_000787</name>
</gene>
<comment type="caution">
    <text evidence="1">The sequence shown here is derived from an EMBL/GenBank/DDBJ whole genome shotgun (WGS) entry which is preliminary data.</text>
</comment>
<name>A0AAX0AXA9_CLOBE</name>
<dbReference type="Gene3D" id="1.20.1260.10">
    <property type="match status" value="1"/>
</dbReference>
<dbReference type="InterPro" id="IPR009078">
    <property type="entry name" value="Ferritin-like_SF"/>
</dbReference>
<proteinExistence type="predicted"/>
<accession>A0AAX0AXA9</accession>
<dbReference type="Proteomes" id="UP001193748">
    <property type="component" value="Unassembled WGS sequence"/>
</dbReference>
<dbReference type="SUPFAM" id="SSF47240">
    <property type="entry name" value="Ferritin-like"/>
    <property type="match status" value="1"/>
</dbReference>
<evidence type="ECO:0000313" key="1">
    <source>
        <dbReference type="EMBL" id="NRT87108.1"/>
    </source>
</evidence>
<evidence type="ECO:0000313" key="2">
    <source>
        <dbReference type="Proteomes" id="UP001193748"/>
    </source>
</evidence>
<reference evidence="1" key="1">
    <citation type="submission" date="2020-05" db="EMBL/GenBank/DDBJ databases">
        <authorList>
            <person name="Brown S."/>
            <person name="Huntemann M."/>
            <person name="Clum A."/>
            <person name="Spunde A."/>
            <person name="Palaniappan K."/>
            <person name="Ritter S."/>
            <person name="Mikhailova N."/>
            <person name="Chen I.-M."/>
            <person name="Stamatis D."/>
            <person name="Reddy T."/>
            <person name="O'Malley R."/>
            <person name="Daum C."/>
            <person name="Shapiro N."/>
            <person name="Ivanova N."/>
            <person name="Kyrpides N."/>
            <person name="Woyke T."/>
        </authorList>
    </citation>
    <scope>NUCLEOTIDE SEQUENCE</scope>
    <source>
        <strain evidence="1">DJ080</strain>
    </source>
</reference>
<dbReference type="CDD" id="cd00657">
    <property type="entry name" value="Ferritin_like"/>
    <property type="match status" value="1"/>
</dbReference>